<feature type="transmembrane region" description="Helical" evidence="1">
    <location>
        <begin position="73"/>
        <end position="90"/>
    </location>
</feature>
<dbReference type="OrthoDB" id="2679245at2"/>
<dbReference type="eggNOG" id="COG0472">
    <property type="taxonomic scope" value="Bacteria"/>
</dbReference>
<comment type="caution">
    <text evidence="2">The sequence shown here is derived from an EMBL/GenBank/DDBJ whole genome shotgun (WGS) entry which is preliminary data.</text>
</comment>
<keyword evidence="3" id="KW-1185">Reference proteome</keyword>
<feature type="transmembrane region" description="Helical" evidence="1">
    <location>
        <begin position="135"/>
        <end position="155"/>
    </location>
</feature>
<dbReference type="EMBL" id="ACJM01000003">
    <property type="protein sequence ID" value="EEG78304.1"/>
    <property type="molecule type" value="Genomic_DNA"/>
</dbReference>
<proteinExistence type="predicted"/>
<dbReference type="AlphaFoldDB" id="C0GE10"/>
<feature type="transmembrane region" description="Helical" evidence="1">
    <location>
        <begin position="6"/>
        <end position="22"/>
    </location>
</feature>
<keyword evidence="1" id="KW-0812">Transmembrane</keyword>
<feature type="transmembrane region" description="Helical" evidence="1">
    <location>
        <begin position="167"/>
        <end position="200"/>
    </location>
</feature>
<sequence>MILFFYLVITLAATVLLLPVWADMLRLAGHLETNFRGRPIPQSMGGIFLPVFLIAAGWARWAELVSADFVDRSLIVVLGLGILGLLDDVWGDGSSKGFGGHFRRLVFNGEITTGLIKAVLGFVVALWAVTGLPGFFLLVFLRAAIVALSANLLNLLDLRPGRSLKGFFLLAFVYMVLVPAEAGVLLLLPLLLAAFVYLPWDLSGRGMMGDVGANALGGMLGLVVVLTAPSWIQALYFLLLVLAHLLAERLSFTRIIAANPFLSFLDNLGRQQWEK</sequence>
<evidence type="ECO:0000313" key="2">
    <source>
        <dbReference type="EMBL" id="EEG78304.1"/>
    </source>
</evidence>
<keyword evidence="1" id="KW-1133">Transmembrane helix</keyword>
<dbReference type="STRING" id="555088.DealDRAFT_0719"/>
<gene>
    <name evidence="2" type="ORF">DealDRAFT_0719</name>
</gene>
<feature type="transmembrane region" description="Helical" evidence="1">
    <location>
        <begin position="220"/>
        <end position="246"/>
    </location>
</feature>
<reference evidence="2 3" key="1">
    <citation type="submission" date="2009-02" db="EMBL/GenBank/DDBJ databases">
        <title>Sequencing of the draft genome and assembly of Dethiobacter alkaliphilus AHT 1.</title>
        <authorList>
            <consortium name="US DOE Joint Genome Institute (JGI-PGF)"/>
            <person name="Lucas S."/>
            <person name="Copeland A."/>
            <person name="Lapidus A."/>
            <person name="Glavina del Rio T."/>
            <person name="Dalin E."/>
            <person name="Tice H."/>
            <person name="Bruce D."/>
            <person name="Goodwin L."/>
            <person name="Pitluck S."/>
            <person name="Larimer F."/>
            <person name="Land M.L."/>
            <person name="Hauser L."/>
            <person name="Muyzer G."/>
        </authorList>
    </citation>
    <scope>NUCLEOTIDE SEQUENCE [LARGE SCALE GENOMIC DNA]</scope>
    <source>
        <strain evidence="2 3">AHT 1</strain>
    </source>
</reference>
<protein>
    <recommendedName>
        <fullName evidence="4">Glycosyl transferase family 4</fullName>
    </recommendedName>
</protein>
<keyword evidence="1" id="KW-0472">Membrane</keyword>
<accession>C0GE10</accession>
<dbReference type="Proteomes" id="UP000006443">
    <property type="component" value="Unassembled WGS sequence"/>
</dbReference>
<organism evidence="2 3">
    <name type="scientific">Dethiobacter alkaliphilus AHT 1</name>
    <dbReference type="NCBI Taxonomy" id="555088"/>
    <lineage>
        <taxon>Bacteria</taxon>
        <taxon>Bacillati</taxon>
        <taxon>Bacillota</taxon>
        <taxon>Dethiobacteria</taxon>
        <taxon>Dethiobacterales</taxon>
        <taxon>Dethiobacteraceae</taxon>
        <taxon>Dethiobacter</taxon>
    </lineage>
</organism>
<evidence type="ECO:0000313" key="3">
    <source>
        <dbReference type="Proteomes" id="UP000006443"/>
    </source>
</evidence>
<evidence type="ECO:0008006" key="4">
    <source>
        <dbReference type="Google" id="ProtNLM"/>
    </source>
</evidence>
<dbReference type="RefSeq" id="WP_008514946.1">
    <property type="nucleotide sequence ID" value="NZ_ACJM01000003.1"/>
</dbReference>
<feature type="transmembrane region" description="Helical" evidence="1">
    <location>
        <begin position="43"/>
        <end position="61"/>
    </location>
</feature>
<name>C0GE10_DETAL</name>
<evidence type="ECO:0000256" key="1">
    <source>
        <dbReference type="SAM" id="Phobius"/>
    </source>
</evidence>